<dbReference type="EMBL" id="ASSP01000011">
    <property type="protein sequence ID" value="EOS12732.1"/>
    <property type="molecule type" value="Genomic_DNA"/>
</dbReference>
<dbReference type="STRING" id="1235788.C802_01886"/>
<evidence type="ECO:0000313" key="2">
    <source>
        <dbReference type="Proteomes" id="UP000014200"/>
    </source>
</evidence>
<reference evidence="1 2" key="1">
    <citation type="submission" date="2013-04" db="EMBL/GenBank/DDBJ databases">
        <title>The Genome Sequence of Bacteroides massiliensis dnLKV3.</title>
        <authorList>
            <consortium name="The Broad Institute Genomics Platform"/>
            <consortium name="The Broad Institute Genome Sequencing Center for Infectious Disease"/>
            <person name="Earl A."/>
            <person name="Xavier R."/>
            <person name="Kuhn K."/>
            <person name="Stappenbeck T."/>
            <person name="Walker B."/>
            <person name="Young S."/>
            <person name="Zeng Q."/>
            <person name="Gargeya S."/>
            <person name="Fitzgerald M."/>
            <person name="Haas B."/>
            <person name="Abouelleil A."/>
            <person name="Allen A.W."/>
            <person name="Alvarado L."/>
            <person name="Arachchi H.M."/>
            <person name="Berlin A.M."/>
            <person name="Chapman S.B."/>
            <person name="Gainer-Dewar J."/>
            <person name="Goldberg J."/>
            <person name="Griggs A."/>
            <person name="Gujja S."/>
            <person name="Hansen M."/>
            <person name="Howarth C."/>
            <person name="Imamovic A."/>
            <person name="Ireland A."/>
            <person name="Larimer J."/>
            <person name="McCowan C."/>
            <person name="Murphy C."/>
            <person name="Pearson M."/>
            <person name="Poon T.W."/>
            <person name="Priest M."/>
            <person name="Roberts A."/>
            <person name="Saif S."/>
            <person name="Shea T."/>
            <person name="Sisk P."/>
            <person name="Sykes S."/>
            <person name="Wortman J."/>
            <person name="Nusbaum C."/>
            <person name="Birren B."/>
        </authorList>
    </citation>
    <scope>NUCLEOTIDE SEQUENCE [LARGE SCALE GENOMIC DNA]</scope>
    <source>
        <strain evidence="2">dnLKV3</strain>
    </source>
</reference>
<evidence type="ECO:0000313" key="1">
    <source>
        <dbReference type="EMBL" id="EOS12732.1"/>
    </source>
</evidence>
<protein>
    <submittedName>
        <fullName evidence="1">Uncharacterized protein</fullName>
    </submittedName>
</protein>
<proteinExistence type="predicted"/>
<sequence>MRLLFFYCRCFLMFPQEMENNNKQNNRELFSCLLFLTNKFCYTLVYIIKRTYICHTERDEKRAALVGLGNSSN</sequence>
<keyword evidence="2" id="KW-1185">Reference proteome</keyword>
<dbReference type="AlphaFoldDB" id="R9I8J6"/>
<name>R9I8J6_9BACT</name>
<comment type="caution">
    <text evidence="1">The sequence shown here is derived from an EMBL/GenBank/DDBJ whole genome shotgun (WGS) entry which is preliminary data.</text>
</comment>
<gene>
    <name evidence="1" type="ORF">C802_01886</name>
</gene>
<dbReference type="HOGENOM" id="CLU_2696907_0_0_10"/>
<dbReference type="Proteomes" id="UP000014200">
    <property type="component" value="Unassembled WGS sequence"/>
</dbReference>
<organism evidence="1 2">
    <name type="scientific">Phocaeicola sartorii</name>
    <dbReference type="NCBI Taxonomy" id="671267"/>
    <lineage>
        <taxon>Bacteria</taxon>
        <taxon>Pseudomonadati</taxon>
        <taxon>Bacteroidota</taxon>
        <taxon>Bacteroidia</taxon>
        <taxon>Bacteroidales</taxon>
        <taxon>Bacteroidaceae</taxon>
        <taxon>Phocaeicola</taxon>
    </lineage>
</organism>
<accession>R9I8J6</accession>